<reference evidence="3" key="1">
    <citation type="journal article" date="2014" name="Nat. Genet.">
        <title>Genome of the human hookworm Necator americanus.</title>
        <authorList>
            <person name="Tang Y.T."/>
            <person name="Gao X."/>
            <person name="Rosa B.A."/>
            <person name="Abubucker S."/>
            <person name="Hallsworth-Pepin K."/>
            <person name="Martin J."/>
            <person name="Tyagi R."/>
            <person name="Heizer E."/>
            <person name="Zhang X."/>
            <person name="Bhonagiri-Palsikar V."/>
            <person name="Minx P."/>
            <person name="Warren W.C."/>
            <person name="Wang Q."/>
            <person name="Zhan B."/>
            <person name="Hotez P.J."/>
            <person name="Sternberg P.W."/>
            <person name="Dougall A."/>
            <person name="Gaze S.T."/>
            <person name="Mulvenna J."/>
            <person name="Sotillo J."/>
            <person name="Ranganathan S."/>
            <person name="Rabelo E.M."/>
            <person name="Wilson R.K."/>
            <person name="Felgner P.L."/>
            <person name="Bethony J."/>
            <person name="Hawdon J.M."/>
            <person name="Gasser R.B."/>
            <person name="Loukas A."/>
            <person name="Mitreva M."/>
        </authorList>
    </citation>
    <scope>NUCLEOTIDE SEQUENCE [LARGE SCALE GENOMIC DNA]</scope>
</reference>
<dbReference type="EMBL" id="KI659587">
    <property type="protein sequence ID" value="ETN79193.1"/>
    <property type="molecule type" value="Genomic_DNA"/>
</dbReference>
<feature type="compositionally biased region" description="Basic and acidic residues" evidence="1">
    <location>
        <begin position="71"/>
        <end position="81"/>
    </location>
</feature>
<organism evidence="2 3">
    <name type="scientific">Necator americanus</name>
    <name type="common">Human hookworm</name>
    <dbReference type="NCBI Taxonomy" id="51031"/>
    <lineage>
        <taxon>Eukaryota</taxon>
        <taxon>Metazoa</taxon>
        <taxon>Ecdysozoa</taxon>
        <taxon>Nematoda</taxon>
        <taxon>Chromadorea</taxon>
        <taxon>Rhabditida</taxon>
        <taxon>Rhabditina</taxon>
        <taxon>Rhabditomorpha</taxon>
        <taxon>Strongyloidea</taxon>
        <taxon>Ancylostomatidae</taxon>
        <taxon>Bunostominae</taxon>
        <taxon>Necator</taxon>
    </lineage>
</organism>
<proteinExistence type="predicted"/>
<dbReference type="Proteomes" id="UP000053676">
    <property type="component" value="Unassembled WGS sequence"/>
</dbReference>
<sequence length="81" mass="9788">MNTTEELREVRVSGCEIEGQRKKIQTTTPMSREKFYVVEHIKRAHNGIGGVRIRRPRKDKAREIRRRRGHENRDESWNRFN</sequence>
<feature type="region of interest" description="Disordered" evidence="1">
    <location>
        <begin position="53"/>
        <end position="81"/>
    </location>
</feature>
<evidence type="ECO:0000313" key="2">
    <source>
        <dbReference type="EMBL" id="ETN79193.1"/>
    </source>
</evidence>
<evidence type="ECO:0000313" key="3">
    <source>
        <dbReference type="Proteomes" id="UP000053676"/>
    </source>
</evidence>
<name>W2TBG5_NECAM</name>
<gene>
    <name evidence="2" type="ORF">NECAME_09958</name>
</gene>
<accession>W2TBG5</accession>
<protein>
    <submittedName>
        <fullName evidence="2">Uncharacterized protein</fullName>
    </submittedName>
</protein>
<evidence type="ECO:0000256" key="1">
    <source>
        <dbReference type="SAM" id="MobiDB-lite"/>
    </source>
</evidence>
<dbReference type="AlphaFoldDB" id="W2TBG5"/>
<keyword evidence="3" id="KW-1185">Reference proteome</keyword>
<feature type="compositionally biased region" description="Basic residues" evidence="1">
    <location>
        <begin position="53"/>
        <end position="70"/>
    </location>
</feature>
<dbReference type="KEGG" id="nai:NECAME_09958"/>